<sequence>MTSRPSNPSAASENTTPTDQGTSNGGVNDGNRQTEGNASDGTSNGHQVAAVSTDSLQLADASETQDVDLARLSEYPATDGNAGGSNKKLLQDGESYFDMTSPSRLYEILTAKPSVQELASKVVSLLGTVSFLESIVKVPTHEKDVLLFKYKWTKDFTDLTNELLKTMAPDVQSTIATMAGAKIKKAKPPAICFLVKGMVWTSKDETSILYPLPIPIDTFKDALKALSSLQISDDLKELLQFLQIPDAHKEATLRLHSRLSGKDSSKAKIFPDSIALVLENAQFEMVPNWIAFLIIPMSTFVEHGD</sequence>
<feature type="compositionally biased region" description="Polar residues" evidence="1">
    <location>
        <begin position="29"/>
        <end position="56"/>
    </location>
</feature>
<comment type="caution">
    <text evidence="2">The sequence shown here is derived from an EMBL/GenBank/DDBJ whole genome shotgun (WGS) entry which is preliminary data.</text>
</comment>
<feature type="compositionally biased region" description="Polar residues" evidence="1">
    <location>
        <begin position="1"/>
        <end position="22"/>
    </location>
</feature>
<gene>
    <name evidence="2" type="ORF">GRF29_8g2604337</name>
</gene>
<organism evidence="2 3">
    <name type="scientific">Pseudopithomyces chartarum</name>
    <dbReference type="NCBI Taxonomy" id="1892770"/>
    <lineage>
        <taxon>Eukaryota</taxon>
        <taxon>Fungi</taxon>
        <taxon>Dikarya</taxon>
        <taxon>Ascomycota</taxon>
        <taxon>Pezizomycotina</taxon>
        <taxon>Dothideomycetes</taxon>
        <taxon>Pleosporomycetidae</taxon>
        <taxon>Pleosporales</taxon>
        <taxon>Massarineae</taxon>
        <taxon>Didymosphaeriaceae</taxon>
        <taxon>Pseudopithomyces</taxon>
    </lineage>
</organism>
<keyword evidence="3" id="KW-1185">Reference proteome</keyword>
<dbReference type="AlphaFoldDB" id="A0AAN6M4H3"/>
<proteinExistence type="predicted"/>
<reference evidence="2 3" key="1">
    <citation type="submission" date="2021-02" db="EMBL/GenBank/DDBJ databases">
        <title>Genome assembly of Pseudopithomyces chartarum.</title>
        <authorList>
            <person name="Jauregui R."/>
            <person name="Singh J."/>
            <person name="Voisey C."/>
        </authorList>
    </citation>
    <scope>NUCLEOTIDE SEQUENCE [LARGE SCALE GENOMIC DNA]</scope>
    <source>
        <strain evidence="2 3">AGR01</strain>
    </source>
</reference>
<evidence type="ECO:0000256" key="1">
    <source>
        <dbReference type="SAM" id="MobiDB-lite"/>
    </source>
</evidence>
<evidence type="ECO:0000313" key="2">
    <source>
        <dbReference type="EMBL" id="KAK3216220.1"/>
    </source>
</evidence>
<dbReference type="EMBL" id="WVTA01000002">
    <property type="protein sequence ID" value="KAK3216220.1"/>
    <property type="molecule type" value="Genomic_DNA"/>
</dbReference>
<evidence type="ECO:0000313" key="3">
    <source>
        <dbReference type="Proteomes" id="UP001280581"/>
    </source>
</evidence>
<accession>A0AAN6M4H3</accession>
<feature type="region of interest" description="Disordered" evidence="1">
    <location>
        <begin position="1"/>
        <end position="57"/>
    </location>
</feature>
<name>A0AAN6M4H3_9PLEO</name>
<dbReference type="Proteomes" id="UP001280581">
    <property type="component" value="Unassembled WGS sequence"/>
</dbReference>
<protein>
    <submittedName>
        <fullName evidence="2">Uncharacterized protein</fullName>
    </submittedName>
</protein>